<keyword evidence="1" id="KW-0472">Membrane</keyword>
<dbReference type="AlphaFoldDB" id="A0A0G4M1N6"/>
<sequence>MAPNKRYNTEATHLPLFLNTRLTVVETLWDLALAYFTIRTAAIYAAATLTAEVLLRCAGGWAPTSARVPTMMPLRALLVAACAWAIIARYEMPRDWRFRGAVGGVAGGMLASLVGLVRMGGCGMDVGAGTTAVLTGVMPLALVVLEGRDGCERAGEGGEKHIGGLQF</sequence>
<dbReference type="EMBL" id="JAEMWZ010000894">
    <property type="protein sequence ID" value="KAG7103845.1"/>
    <property type="molecule type" value="Genomic_DNA"/>
</dbReference>
<protein>
    <submittedName>
        <fullName evidence="2">Uncharacterized protein</fullName>
    </submittedName>
</protein>
<accession>A0A0G4M1N6</accession>
<gene>
    <name evidence="2" type="ORF">BN1723_014091</name>
    <name evidence="3" type="ORF">HYQ45_018667</name>
</gene>
<proteinExistence type="predicted"/>
<keyword evidence="1" id="KW-1133">Transmembrane helix</keyword>
<reference evidence="2" key="1">
    <citation type="submission" date="2015-05" db="EMBL/GenBank/DDBJ databases">
        <authorList>
            <person name="Wang D.B."/>
            <person name="Wang M."/>
        </authorList>
    </citation>
    <scope>NUCLEOTIDE SEQUENCE [LARGE SCALE GENOMIC DNA]</scope>
    <source>
        <strain evidence="2">VL2</strain>
    </source>
</reference>
<dbReference type="Proteomes" id="UP000045706">
    <property type="component" value="Unassembled WGS sequence"/>
</dbReference>
<feature type="transmembrane region" description="Helical" evidence="1">
    <location>
        <begin position="126"/>
        <end position="145"/>
    </location>
</feature>
<keyword evidence="1" id="KW-0812">Transmembrane</keyword>
<dbReference type="Proteomes" id="UP000689129">
    <property type="component" value="Unassembled WGS sequence"/>
</dbReference>
<evidence type="ECO:0000256" key="1">
    <source>
        <dbReference type="SAM" id="Phobius"/>
    </source>
</evidence>
<evidence type="ECO:0000313" key="2">
    <source>
        <dbReference type="EMBL" id="CRK28194.1"/>
    </source>
</evidence>
<organism evidence="2 4">
    <name type="scientific">Verticillium longisporum</name>
    <name type="common">Verticillium dahliae var. longisporum</name>
    <dbReference type="NCBI Taxonomy" id="100787"/>
    <lineage>
        <taxon>Eukaryota</taxon>
        <taxon>Fungi</taxon>
        <taxon>Dikarya</taxon>
        <taxon>Ascomycota</taxon>
        <taxon>Pezizomycotina</taxon>
        <taxon>Sordariomycetes</taxon>
        <taxon>Hypocreomycetidae</taxon>
        <taxon>Glomerellales</taxon>
        <taxon>Plectosphaerellaceae</taxon>
        <taxon>Verticillium</taxon>
    </lineage>
</organism>
<name>A0A0G4M1N6_VERLO</name>
<evidence type="ECO:0000313" key="4">
    <source>
        <dbReference type="Proteomes" id="UP000045706"/>
    </source>
</evidence>
<feature type="non-terminal residue" evidence="2">
    <location>
        <position position="167"/>
    </location>
</feature>
<feature type="transmembrane region" description="Helical" evidence="1">
    <location>
        <begin position="100"/>
        <end position="120"/>
    </location>
</feature>
<feature type="transmembrane region" description="Helical" evidence="1">
    <location>
        <begin position="70"/>
        <end position="88"/>
    </location>
</feature>
<reference evidence="4" key="2">
    <citation type="submission" date="2015-05" db="EMBL/GenBank/DDBJ databases">
        <authorList>
            <person name="Fogelqvist Johan"/>
        </authorList>
    </citation>
    <scope>NUCLEOTIDE SEQUENCE [LARGE SCALE GENOMIC DNA]</scope>
</reference>
<dbReference type="OrthoDB" id="10391365at2759"/>
<evidence type="ECO:0000313" key="3">
    <source>
        <dbReference type="EMBL" id="KAG7103845.1"/>
    </source>
</evidence>
<dbReference type="EMBL" id="CVQI01020890">
    <property type="protein sequence ID" value="CRK28194.1"/>
    <property type="molecule type" value="Genomic_DNA"/>
</dbReference>
<reference evidence="3" key="3">
    <citation type="journal article" date="2021" name="Mol. Plant Pathol.">
        <title>A 20-kb lineage-specific genomic region tames virulence in pathogenic amphidiploid Verticillium longisporum.</title>
        <authorList>
            <person name="Harting R."/>
            <person name="Starke J."/>
            <person name="Kusch H."/>
            <person name="Poggeler S."/>
            <person name="Maurus I."/>
            <person name="Schluter R."/>
            <person name="Landesfeind M."/>
            <person name="Bulla I."/>
            <person name="Nowrousian M."/>
            <person name="de Jonge R."/>
            <person name="Stahlhut G."/>
            <person name="Hoff K.J."/>
            <person name="Asshauer K.P."/>
            <person name="Thurmer A."/>
            <person name="Stanke M."/>
            <person name="Daniel R."/>
            <person name="Morgenstern B."/>
            <person name="Thomma B.P.H.J."/>
            <person name="Kronstad J.W."/>
            <person name="Braus-Stromeyer S.A."/>
            <person name="Braus G.H."/>
        </authorList>
    </citation>
    <scope>NUCLEOTIDE SEQUENCE</scope>
    <source>
        <strain evidence="3">Vl32</strain>
    </source>
</reference>